<gene>
    <name evidence="1" type="ORF">SAMN04487992_106115</name>
</gene>
<dbReference type="EMBL" id="FNBD01000006">
    <property type="protein sequence ID" value="SDF00556.1"/>
    <property type="molecule type" value="Genomic_DNA"/>
</dbReference>
<reference evidence="2" key="1">
    <citation type="submission" date="2016-10" db="EMBL/GenBank/DDBJ databases">
        <authorList>
            <person name="Varghese N."/>
            <person name="Submissions S."/>
        </authorList>
    </citation>
    <scope>NUCLEOTIDE SEQUENCE [LARGE SCALE GENOMIC DNA]</scope>
    <source>
        <strain evidence="2">DSM 24729</strain>
    </source>
</reference>
<dbReference type="Proteomes" id="UP000182114">
    <property type="component" value="Unassembled WGS sequence"/>
</dbReference>
<proteinExistence type="predicted"/>
<evidence type="ECO:0000313" key="2">
    <source>
        <dbReference type="Proteomes" id="UP000182114"/>
    </source>
</evidence>
<evidence type="ECO:0000313" key="1">
    <source>
        <dbReference type="EMBL" id="SDF00556.1"/>
    </source>
</evidence>
<protein>
    <submittedName>
        <fullName evidence="1">Uncharacterized protein</fullName>
    </submittedName>
</protein>
<dbReference type="RefSeq" id="WP_074538466.1">
    <property type="nucleotide sequence ID" value="NZ_FNBD01000006.1"/>
</dbReference>
<accession>A0A1G7HJP7</accession>
<name>A0A1G7HJP7_9FLAO</name>
<sequence>MNIKPSLLYYFFSFGFAQNSKISIEISDPNFSYSEYDEESYMGGSINVSEKITNQSQDILYILNENLNHMAFYCTPYKMKLDKITNNCNSVMHGISMATISDNGFKPKGKFSVDNFQALAPQATQQLRIYIEDVDESFYVGKDDITALTISFEFPEEILDDSVKESPIYARLPKGKFISNTIAFSYKRKMKYLINLPMEIFFFNKN</sequence>
<keyword evidence="2" id="KW-1185">Reference proteome</keyword>
<dbReference type="AlphaFoldDB" id="A0A1G7HJP7"/>
<organism evidence="1 2">
    <name type="scientific">Cellulophaga baltica</name>
    <dbReference type="NCBI Taxonomy" id="76594"/>
    <lineage>
        <taxon>Bacteria</taxon>
        <taxon>Pseudomonadati</taxon>
        <taxon>Bacteroidota</taxon>
        <taxon>Flavobacteriia</taxon>
        <taxon>Flavobacteriales</taxon>
        <taxon>Flavobacteriaceae</taxon>
        <taxon>Cellulophaga</taxon>
    </lineage>
</organism>